<dbReference type="Proteomes" id="UP000198618">
    <property type="component" value="Unassembled WGS sequence"/>
</dbReference>
<dbReference type="OrthoDB" id="9788881at2"/>
<dbReference type="Gene3D" id="3.30.70.1290">
    <property type="entry name" value="Transposase IS200-like"/>
    <property type="match status" value="1"/>
</dbReference>
<keyword evidence="3" id="KW-1185">Reference proteome</keyword>
<dbReference type="PANTHER" id="PTHR34322:SF2">
    <property type="entry name" value="TRANSPOSASE IS200-LIKE DOMAIN-CONTAINING PROTEIN"/>
    <property type="match status" value="1"/>
</dbReference>
<dbReference type="EMBL" id="FOHE01000003">
    <property type="protein sequence ID" value="SES91588.1"/>
    <property type="molecule type" value="Genomic_DNA"/>
</dbReference>
<evidence type="ECO:0000313" key="2">
    <source>
        <dbReference type="EMBL" id="SES91588.1"/>
    </source>
</evidence>
<dbReference type="AlphaFoldDB" id="A0A1I0AD08"/>
<gene>
    <name evidence="2" type="ORF">SAMN05216389_103168</name>
</gene>
<sequence length="253" mass="30194">MPRKPRRKSRNGMYHIMLRGINRQTIFEDEEDKGRLLETLIKYKTISRYSIYSYCFMDNHIHLLMRENGESLSKVIQRISASYVFWYNEKYERTGHLFQERYKSENVETTDYFLTVLRYIHQNPVKAGLVRNAFECKWTSLGEYIHEPNFIDIDLGLNLFSPEREKAIQLFADFMMTTNDDECLDDHLIIKMTDDKLRNHLNEMGITNHSALQKMDREKRDKVIKELKELKGVTLRQISRITGISKSVIQRVR</sequence>
<dbReference type="SMART" id="SM01321">
    <property type="entry name" value="Y1_Tnp"/>
    <property type="match status" value="1"/>
</dbReference>
<organism evidence="2 3">
    <name type="scientific">Oceanobacillus limi</name>
    <dbReference type="NCBI Taxonomy" id="930131"/>
    <lineage>
        <taxon>Bacteria</taxon>
        <taxon>Bacillati</taxon>
        <taxon>Bacillota</taxon>
        <taxon>Bacilli</taxon>
        <taxon>Bacillales</taxon>
        <taxon>Bacillaceae</taxon>
        <taxon>Oceanobacillus</taxon>
    </lineage>
</organism>
<dbReference type="PROSITE" id="PS50943">
    <property type="entry name" value="HTH_CROC1"/>
    <property type="match status" value="1"/>
</dbReference>
<dbReference type="GO" id="GO:0006313">
    <property type="term" value="P:DNA transposition"/>
    <property type="evidence" value="ECO:0007669"/>
    <property type="project" value="InterPro"/>
</dbReference>
<reference evidence="2 3" key="1">
    <citation type="submission" date="2016-10" db="EMBL/GenBank/DDBJ databases">
        <authorList>
            <person name="de Groot N.N."/>
        </authorList>
    </citation>
    <scope>NUCLEOTIDE SEQUENCE [LARGE SCALE GENOMIC DNA]</scope>
    <source>
        <strain evidence="2 3">IBRC-M 10780</strain>
    </source>
</reference>
<name>A0A1I0AD08_9BACI</name>
<proteinExistence type="predicted"/>
<evidence type="ECO:0000259" key="1">
    <source>
        <dbReference type="PROSITE" id="PS50943"/>
    </source>
</evidence>
<dbReference type="GO" id="GO:0004803">
    <property type="term" value="F:transposase activity"/>
    <property type="evidence" value="ECO:0007669"/>
    <property type="project" value="InterPro"/>
</dbReference>
<dbReference type="GO" id="GO:0003677">
    <property type="term" value="F:DNA binding"/>
    <property type="evidence" value="ECO:0007669"/>
    <property type="project" value="InterPro"/>
</dbReference>
<dbReference type="SUPFAM" id="SSF143422">
    <property type="entry name" value="Transposase IS200-like"/>
    <property type="match status" value="1"/>
</dbReference>
<dbReference type="InterPro" id="IPR001387">
    <property type="entry name" value="Cro/C1-type_HTH"/>
</dbReference>
<dbReference type="RefSeq" id="WP_090867510.1">
    <property type="nucleotide sequence ID" value="NZ_FOHE01000003.1"/>
</dbReference>
<dbReference type="Pfam" id="PF01797">
    <property type="entry name" value="Y1_Tnp"/>
    <property type="match status" value="1"/>
</dbReference>
<dbReference type="CDD" id="cd00093">
    <property type="entry name" value="HTH_XRE"/>
    <property type="match status" value="1"/>
</dbReference>
<dbReference type="InterPro" id="IPR002686">
    <property type="entry name" value="Transposase_17"/>
</dbReference>
<protein>
    <submittedName>
        <fullName evidence="2">REP element-mobilizing transposase RayT</fullName>
    </submittedName>
</protein>
<evidence type="ECO:0000313" key="3">
    <source>
        <dbReference type="Proteomes" id="UP000198618"/>
    </source>
</evidence>
<accession>A0A1I0AD08</accession>
<dbReference type="InterPro" id="IPR036515">
    <property type="entry name" value="Transposase_17_sf"/>
</dbReference>
<feature type="domain" description="HTH cro/C1-type" evidence="1">
    <location>
        <begin position="224"/>
        <end position="251"/>
    </location>
</feature>
<dbReference type="PANTHER" id="PTHR34322">
    <property type="entry name" value="TRANSPOSASE, Y1_TNP DOMAIN-CONTAINING"/>
    <property type="match status" value="1"/>
</dbReference>